<organism evidence="1 2">
    <name type="scientific">Dryococelus australis</name>
    <dbReference type="NCBI Taxonomy" id="614101"/>
    <lineage>
        <taxon>Eukaryota</taxon>
        <taxon>Metazoa</taxon>
        <taxon>Ecdysozoa</taxon>
        <taxon>Arthropoda</taxon>
        <taxon>Hexapoda</taxon>
        <taxon>Insecta</taxon>
        <taxon>Pterygota</taxon>
        <taxon>Neoptera</taxon>
        <taxon>Polyneoptera</taxon>
        <taxon>Phasmatodea</taxon>
        <taxon>Verophasmatodea</taxon>
        <taxon>Anareolatae</taxon>
        <taxon>Phasmatidae</taxon>
        <taxon>Eurycanthinae</taxon>
        <taxon>Dryococelus</taxon>
    </lineage>
</organism>
<accession>A0ABQ9HED1</accession>
<name>A0ABQ9HED1_9NEOP</name>
<dbReference type="Proteomes" id="UP001159363">
    <property type="component" value="Chromosome 4"/>
</dbReference>
<protein>
    <submittedName>
        <fullName evidence="1">Uncharacterized protein</fullName>
    </submittedName>
</protein>
<comment type="caution">
    <text evidence="1">The sequence shown here is derived from an EMBL/GenBank/DDBJ whole genome shotgun (WGS) entry which is preliminary data.</text>
</comment>
<reference evidence="1 2" key="1">
    <citation type="submission" date="2023-02" db="EMBL/GenBank/DDBJ databases">
        <title>LHISI_Scaffold_Assembly.</title>
        <authorList>
            <person name="Stuart O.P."/>
            <person name="Cleave R."/>
            <person name="Magrath M.J.L."/>
            <person name="Mikheyev A.S."/>
        </authorList>
    </citation>
    <scope>NUCLEOTIDE SEQUENCE [LARGE SCALE GENOMIC DNA]</scope>
    <source>
        <strain evidence="1">Daus_M_001</strain>
        <tissue evidence="1">Leg muscle</tissue>
    </source>
</reference>
<proteinExistence type="predicted"/>
<gene>
    <name evidence="1" type="ORF">PR048_014503</name>
</gene>
<keyword evidence="2" id="KW-1185">Reference proteome</keyword>
<sequence>MKSLLISCFRHQIIKKSQSKKITGLDEFDEVVVRHTINNLYLVNKCLPQFVYLKKITPRRSEARPMDETNILSSRVTMKGWLDDSTLGISTQISKGNRLIVMHAGGEMGLIKDCLVSDVSV</sequence>
<dbReference type="EMBL" id="JARBHB010000005">
    <property type="protein sequence ID" value="KAJ8882691.1"/>
    <property type="molecule type" value="Genomic_DNA"/>
</dbReference>
<evidence type="ECO:0000313" key="2">
    <source>
        <dbReference type="Proteomes" id="UP001159363"/>
    </source>
</evidence>
<evidence type="ECO:0000313" key="1">
    <source>
        <dbReference type="EMBL" id="KAJ8882691.1"/>
    </source>
</evidence>